<dbReference type="SUPFAM" id="SSF56801">
    <property type="entry name" value="Acetyl-CoA synthetase-like"/>
    <property type="match status" value="1"/>
</dbReference>
<feature type="domain" description="AMP-binding enzyme C-terminal" evidence="2">
    <location>
        <begin position="467"/>
        <end position="542"/>
    </location>
</feature>
<dbReference type="Gene3D" id="3.30.300.30">
    <property type="match status" value="1"/>
</dbReference>
<reference evidence="3 4" key="1">
    <citation type="submission" date="2023-07" db="EMBL/GenBank/DDBJ databases">
        <title>Sequencing the genomes of 1000 actinobacteria strains.</title>
        <authorList>
            <person name="Klenk H.-P."/>
        </authorList>
    </citation>
    <scope>NUCLEOTIDE SEQUENCE [LARGE SCALE GENOMIC DNA]</scope>
    <source>
        <strain evidence="3 4">DSM 19426</strain>
    </source>
</reference>
<evidence type="ECO:0000313" key="3">
    <source>
        <dbReference type="EMBL" id="MDR7363742.1"/>
    </source>
</evidence>
<evidence type="ECO:0000259" key="2">
    <source>
        <dbReference type="Pfam" id="PF13193"/>
    </source>
</evidence>
<feature type="domain" description="AMP-dependent synthetase/ligase" evidence="1">
    <location>
        <begin position="64"/>
        <end position="419"/>
    </location>
</feature>
<dbReference type="Gene3D" id="3.40.50.12780">
    <property type="entry name" value="N-terminal domain of ligase-like"/>
    <property type="match status" value="1"/>
</dbReference>
<dbReference type="RefSeq" id="WP_310304487.1">
    <property type="nucleotide sequence ID" value="NZ_BAAAPS010000005.1"/>
</dbReference>
<evidence type="ECO:0000259" key="1">
    <source>
        <dbReference type="Pfam" id="PF00501"/>
    </source>
</evidence>
<evidence type="ECO:0000313" key="4">
    <source>
        <dbReference type="Proteomes" id="UP001183648"/>
    </source>
</evidence>
<dbReference type="EC" id="6.2.1.-" evidence="3"/>
<dbReference type="PANTHER" id="PTHR43767:SF1">
    <property type="entry name" value="NONRIBOSOMAL PEPTIDE SYNTHASE PES1 (EUROFUNG)-RELATED"/>
    <property type="match status" value="1"/>
</dbReference>
<dbReference type="GO" id="GO:0016874">
    <property type="term" value="F:ligase activity"/>
    <property type="evidence" value="ECO:0007669"/>
    <property type="project" value="UniProtKB-KW"/>
</dbReference>
<dbReference type="PANTHER" id="PTHR43767">
    <property type="entry name" value="LONG-CHAIN-FATTY-ACID--COA LIGASE"/>
    <property type="match status" value="1"/>
</dbReference>
<dbReference type="InterPro" id="IPR042099">
    <property type="entry name" value="ANL_N_sf"/>
</dbReference>
<name>A0ABU2BZB2_9ACTN</name>
<protein>
    <submittedName>
        <fullName evidence="3">Fatty-acyl-CoA synthase</fullName>
        <ecNumber evidence="3">6.2.1.-</ecNumber>
    </submittedName>
</protein>
<keyword evidence="4" id="KW-1185">Reference proteome</keyword>
<dbReference type="Pfam" id="PF00501">
    <property type="entry name" value="AMP-binding"/>
    <property type="match status" value="1"/>
</dbReference>
<dbReference type="Pfam" id="PF13193">
    <property type="entry name" value="AMP-binding_C"/>
    <property type="match status" value="1"/>
</dbReference>
<dbReference type="InterPro" id="IPR045851">
    <property type="entry name" value="AMP-bd_C_sf"/>
</dbReference>
<dbReference type="InterPro" id="IPR025110">
    <property type="entry name" value="AMP-bd_C"/>
</dbReference>
<accession>A0ABU2BZB2</accession>
<dbReference type="InterPro" id="IPR050237">
    <property type="entry name" value="ATP-dep_AMP-bd_enzyme"/>
</dbReference>
<dbReference type="EMBL" id="JAVDYG010000001">
    <property type="protein sequence ID" value="MDR7363742.1"/>
    <property type="molecule type" value="Genomic_DNA"/>
</dbReference>
<proteinExistence type="predicted"/>
<dbReference type="Proteomes" id="UP001183648">
    <property type="component" value="Unassembled WGS sequence"/>
</dbReference>
<sequence length="549" mass="58754">MRRHRLPVNLPDPLALARRAADEVYFVGALAQRGILRPHPPIRLARMGLGLVTHGSVAGLLNAAALAYGDRVAISDELGTITYAELDAHANAIANGWIARGLRAGDGVAILCRNHRHFVEAFFAGGKVGAKVILLNTDFAAPQLREVAEREGTDLLVHDDEYAELLAGVDVRLGRWRAWVEEGTDAGDAAGTLASLVARSSRKAPPRPSAELKVTILTSGTTGTPKGANRPTPKSLGPIGGLLGKVPFHSGQTMVVAAPVFHSLGFATMMLGIALGDTVVLRRRFSPATCLADVAEHRADNLVVVPVMLARMLDQDDESGSRTDLSSLSVVLCGGSQLGAPLAERALRRIGPVVYNLYGSTEVAVATVASPEDLALDPGTVGRVLRGSMVKLVDDQGREVPRGETGRIFVGNSIQFEGYTGGGTKELVDGLMSSGDVGHFDQHGLLHVDGRDDDMIVSGGENVFPKEVEELFERHPAVVECAVIGVPDEQFGQRLKAFVVLHEGASLDEEEARDYVRQNLARYKVPREVVVLDELPRNPTGKVLKRELR</sequence>
<comment type="caution">
    <text evidence="3">The sequence shown here is derived from an EMBL/GenBank/DDBJ whole genome shotgun (WGS) entry which is preliminary data.</text>
</comment>
<gene>
    <name evidence="3" type="ORF">J2S63_003295</name>
</gene>
<dbReference type="InterPro" id="IPR000873">
    <property type="entry name" value="AMP-dep_synth/lig_dom"/>
</dbReference>
<organism evidence="3 4">
    <name type="scientific">Nocardioides marmoribigeumensis</name>
    <dbReference type="NCBI Taxonomy" id="433649"/>
    <lineage>
        <taxon>Bacteria</taxon>
        <taxon>Bacillati</taxon>
        <taxon>Actinomycetota</taxon>
        <taxon>Actinomycetes</taxon>
        <taxon>Propionibacteriales</taxon>
        <taxon>Nocardioidaceae</taxon>
        <taxon>Nocardioides</taxon>
    </lineage>
</organism>
<keyword evidence="3" id="KW-0436">Ligase</keyword>